<dbReference type="eggNOG" id="COG3189">
    <property type="taxonomic scope" value="Bacteria"/>
</dbReference>
<reference evidence="2 3" key="1">
    <citation type="journal article" date="2008" name="Proc. Natl. Acad. Sci. U.S.A.">
        <title>The genome of Cyanothece 51142, a unicellular diazotrophic cyanobacterium important in the marine nitrogen cycle.</title>
        <authorList>
            <person name="Welsh E.A."/>
            <person name="Liberton M."/>
            <person name="Stoeckel J."/>
            <person name="Loh T."/>
            <person name="Elvitigala T."/>
            <person name="Wang C."/>
            <person name="Wollam A."/>
            <person name="Fulton R.S."/>
            <person name="Clifton S.W."/>
            <person name="Jacobs J.M."/>
            <person name="Aurora R."/>
            <person name="Ghosh B.K."/>
            <person name="Sherman L.A."/>
            <person name="Smith R.D."/>
            <person name="Wilson R.K."/>
            <person name="Pakrasi H.B."/>
        </authorList>
    </citation>
    <scope>NUCLEOTIDE SEQUENCE [LARGE SCALE GENOMIC DNA]</scope>
    <source>
        <strain evidence="3">ATCC 51142 / BH68</strain>
    </source>
</reference>
<dbReference type="Proteomes" id="UP000001203">
    <property type="component" value="Chromosome linear"/>
</dbReference>
<dbReference type="HOGENOM" id="CLU_143281_0_0_3"/>
<accession>B1X2E2</accession>
<evidence type="ECO:0000313" key="3">
    <source>
        <dbReference type="Proteomes" id="UP000001203"/>
    </source>
</evidence>
<evidence type="ECO:0000313" key="2">
    <source>
        <dbReference type="EMBL" id="ACB54303.1"/>
    </source>
</evidence>
<dbReference type="RefSeq" id="WP_009546283.1">
    <property type="nucleotide sequence ID" value="NC_010547.1"/>
</dbReference>
<dbReference type="InterPro" id="IPR054495">
    <property type="entry name" value="DUF488-N3a"/>
</dbReference>
<dbReference type="OrthoDB" id="9810084at2"/>
<keyword evidence="3" id="KW-1185">Reference proteome</keyword>
<protein>
    <recommendedName>
        <fullName evidence="1">DUF488 domain-containing protein</fullName>
    </recommendedName>
</protein>
<gene>
    <name evidence="2" type="ordered locus">cce_4957</name>
</gene>
<proteinExistence type="predicted"/>
<dbReference type="Pfam" id="PF22751">
    <property type="entry name" value="DUF488-N3a"/>
    <property type="match status" value="1"/>
</dbReference>
<name>B1X2E2_CROS5</name>
<feature type="domain" description="DUF488" evidence="1">
    <location>
        <begin position="14"/>
        <end position="109"/>
    </location>
</feature>
<dbReference type="EMBL" id="CP000807">
    <property type="protein sequence ID" value="ACB54303.1"/>
    <property type="molecule type" value="Genomic_DNA"/>
</dbReference>
<dbReference type="AlphaFoldDB" id="B1X2E2"/>
<evidence type="ECO:0000259" key="1">
    <source>
        <dbReference type="Pfam" id="PF22751"/>
    </source>
</evidence>
<sequence length="121" mass="14203">MIYTASYFQPENHHGQIVSISRSEPKKIHFDGKLWMFAPDRSLLNDIKSGKIDQDGYIEKYREQLRKVWPNIKAWLDQLDPNEDVTLCCWEKAGDFCHRNLVIKFVEKYRPDCLGGTDLKA</sequence>
<organism evidence="2 3">
    <name type="scientific">Crocosphaera subtropica (strain ATCC 51142 / BH68)</name>
    <name type="common">Cyanothece sp. (strain ATCC 51142)</name>
    <dbReference type="NCBI Taxonomy" id="43989"/>
    <lineage>
        <taxon>Bacteria</taxon>
        <taxon>Bacillati</taxon>
        <taxon>Cyanobacteriota</taxon>
        <taxon>Cyanophyceae</taxon>
        <taxon>Oscillatoriophycideae</taxon>
        <taxon>Chroococcales</taxon>
        <taxon>Aphanothecaceae</taxon>
        <taxon>Crocosphaera</taxon>
        <taxon>Crocosphaera subtropica</taxon>
    </lineage>
</organism>
<dbReference type="KEGG" id="cyt:cce_4957"/>